<dbReference type="InterPro" id="IPR028881">
    <property type="entry name" value="PAN2_UCH_dom"/>
</dbReference>
<feature type="binding site" evidence="9">
    <location>
        <position position="1111"/>
    </location>
    <ligand>
        <name>a divalent metal cation</name>
        <dbReference type="ChEBI" id="CHEBI:60240"/>
        <note>catalytic</note>
    </ligand>
</feature>
<dbReference type="Gene3D" id="3.30.420.10">
    <property type="entry name" value="Ribonuclease H-like superfamily/Ribonuclease H"/>
    <property type="match status" value="1"/>
</dbReference>
<dbReference type="SMART" id="SM00479">
    <property type="entry name" value="EXOIII"/>
    <property type="match status" value="1"/>
</dbReference>
<evidence type="ECO:0000259" key="11">
    <source>
        <dbReference type="PROSITE" id="PS50235"/>
    </source>
</evidence>
<evidence type="ECO:0000256" key="6">
    <source>
        <dbReference type="ARBA" id="ARBA00022801"/>
    </source>
</evidence>
<dbReference type="InterPro" id="IPR030843">
    <property type="entry name" value="PAN2"/>
</dbReference>
<evidence type="ECO:0000256" key="8">
    <source>
        <dbReference type="ARBA" id="ARBA00023242"/>
    </source>
</evidence>
<dbReference type="PANTHER" id="PTHR15728">
    <property type="entry name" value="DEADENYLATION COMPLEX CATALYTIC SUBUNIT PAN2"/>
    <property type="match status" value="1"/>
</dbReference>
<dbReference type="HAMAP" id="MF_03182">
    <property type="entry name" value="PAN2"/>
    <property type="match status" value="1"/>
</dbReference>
<proteinExistence type="inferred from homology"/>
<dbReference type="PANTHER" id="PTHR15728:SF0">
    <property type="entry name" value="PAN2-PAN3 DEADENYLATION COMPLEX CATALYTIC SUBUNIT PAN2"/>
    <property type="match status" value="1"/>
</dbReference>
<feature type="binding site" evidence="9">
    <location>
        <position position="1272"/>
    </location>
    <ligand>
        <name>a divalent metal cation</name>
        <dbReference type="ChEBI" id="CHEBI:60240"/>
        <note>catalytic</note>
    </ligand>
</feature>
<feature type="region of interest" description="Disordered" evidence="10">
    <location>
        <begin position="690"/>
        <end position="762"/>
    </location>
</feature>
<comment type="similarity">
    <text evidence="9">Belongs to the peptidase C19 family. PAN2 subfamily.</text>
</comment>
<comment type="activity regulation">
    <text evidence="9">Positively regulated by the regulatory subunit PAN3.</text>
</comment>
<keyword evidence="3 9" id="KW-0507">mRNA processing</keyword>
<feature type="domain" description="USP" evidence="11">
    <location>
        <begin position="531"/>
        <end position="1054"/>
    </location>
</feature>
<comment type="subunit">
    <text evidence="9">Forms a heterotrimer with an asymmetric homodimer of the regulatory subunit PAN3 to form the poly(A)-nuclease (PAN) deadenylation complex.</text>
</comment>
<evidence type="ECO:0000256" key="10">
    <source>
        <dbReference type="SAM" id="MobiDB-lite"/>
    </source>
</evidence>
<dbReference type="Gene3D" id="2.130.10.10">
    <property type="entry name" value="YVTN repeat-like/Quinoprotein amine dehydrogenase"/>
    <property type="match status" value="1"/>
</dbReference>
<dbReference type="CDD" id="cd06143">
    <property type="entry name" value="PAN2_exo"/>
    <property type="match status" value="1"/>
</dbReference>
<dbReference type="GO" id="GO:0000932">
    <property type="term" value="C:P-body"/>
    <property type="evidence" value="ECO:0007669"/>
    <property type="project" value="UniProtKB-SubCell"/>
</dbReference>
<evidence type="ECO:0000256" key="4">
    <source>
        <dbReference type="ARBA" id="ARBA00022722"/>
    </source>
</evidence>
<protein>
    <recommendedName>
        <fullName evidence="9">PAN2-PAN3 deadenylation complex catalytic subunit PAN2</fullName>
        <ecNumber evidence="9">3.1.13.4</ecNumber>
    </recommendedName>
    <alternativeName>
        <fullName evidence="9">PAB1P-dependent poly(A)-specific ribonuclease</fullName>
    </alternativeName>
    <alternativeName>
        <fullName evidence="9">Poly(A)-nuclease deadenylation complex subunit 2</fullName>
        <shortName evidence="9">PAN deadenylation complex subunit 2</shortName>
    </alternativeName>
</protein>
<comment type="domain">
    <text evidence="9">The linker, or PAN3 interaction domain (PID), between the WD40 repeats and the pseudo-UCH domain mediates interaction with PAN3.</text>
</comment>
<comment type="function">
    <text evidence="9">Catalytic subunit of the poly(A)-nuclease (PAN) deadenylation complex, one of two cytoplasmic mRNA deadenylases involved in general and miRNA-mediated mRNA turnover. PAN specifically shortens poly(A) tails of RNA and the activity is stimulated by poly(A)-binding protein (PABP). PAN deadenylation is followed by rapid degradation of the shortened mRNA tails by the CCR4-NOT complex. Deadenylated mRNAs are then degraded by two alternative mechanisms, namely exosome-mediated 3'-5' exonucleolytic degradation, or deadenlyation-dependent mRNA decaping and subsequent 5'-3' exonucleolytic degradation by XRN1.</text>
</comment>
<dbReference type="GO" id="GO:0006397">
    <property type="term" value="P:mRNA processing"/>
    <property type="evidence" value="ECO:0007669"/>
    <property type="project" value="UniProtKB-KW"/>
</dbReference>
<keyword evidence="4 9" id="KW-0540">Nuclease</keyword>
<dbReference type="GO" id="GO:0000289">
    <property type="term" value="P:nuclear-transcribed mRNA poly(A) tail shortening"/>
    <property type="evidence" value="ECO:0007669"/>
    <property type="project" value="UniProtKB-UniRule"/>
</dbReference>
<keyword evidence="6 9" id="KW-0378">Hydrolase</keyword>
<evidence type="ECO:0000313" key="12">
    <source>
        <dbReference type="EMBL" id="CAG6718677.1"/>
    </source>
</evidence>
<gene>
    <name evidence="9" type="primary">PAN2</name>
</gene>
<evidence type="ECO:0000256" key="3">
    <source>
        <dbReference type="ARBA" id="ARBA00022664"/>
    </source>
</evidence>
<dbReference type="Gene3D" id="3.90.70.10">
    <property type="entry name" value="Cysteine proteinases"/>
    <property type="match status" value="1"/>
</dbReference>
<accession>A0A8D8VCB5</accession>
<dbReference type="Pfam" id="PF20770">
    <property type="entry name" value="PAN2_N"/>
    <property type="match status" value="1"/>
</dbReference>
<evidence type="ECO:0000256" key="7">
    <source>
        <dbReference type="ARBA" id="ARBA00022839"/>
    </source>
</evidence>
<dbReference type="FunFam" id="2.130.10.10:FF:000421">
    <property type="entry name" value="PAN2-PAN3 deadenylation complex catalytic subunit PAN2"/>
    <property type="match status" value="1"/>
</dbReference>
<dbReference type="SUPFAM" id="SSF53098">
    <property type="entry name" value="Ribonuclease H-like"/>
    <property type="match status" value="1"/>
</dbReference>
<evidence type="ECO:0000256" key="9">
    <source>
        <dbReference type="HAMAP-Rule" id="MF_03182"/>
    </source>
</evidence>
<dbReference type="GO" id="GO:0003676">
    <property type="term" value="F:nucleic acid binding"/>
    <property type="evidence" value="ECO:0007669"/>
    <property type="project" value="InterPro"/>
</dbReference>
<dbReference type="FunFam" id="3.30.420.10:FF:000011">
    <property type="entry name" value="PAN2-PAN3 deadenylation complex catalytic subunit PAN2"/>
    <property type="match status" value="1"/>
</dbReference>
<evidence type="ECO:0000256" key="2">
    <source>
        <dbReference type="ARBA" id="ARBA00022490"/>
    </source>
</evidence>
<dbReference type="InterPro" id="IPR036397">
    <property type="entry name" value="RNaseH_sf"/>
</dbReference>
<keyword evidence="7 9" id="KW-0269">Exonuclease</keyword>
<dbReference type="InterPro" id="IPR012337">
    <property type="entry name" value="RNaseH-like_sf"/>
</dbReference>
<sequence>MEFHPSVGNLGQYDTMYETVNGAFIGDSEAPVVAYADPYIDNLSAEFQESHTIHTDAIHQYGISTIAFDTHEELLWMGNQGGYVSSYYGAGMQKYTAFKVHESEEVRCIQPLDECILALTPTRLRSQLRRGVPLFTHESENMVEMQCMLPLQNDPDSILMGGHQSHLIQYNVARQQEINLIDAGTDTGCAMLRQGNARYVFCGDPSGVISLRDPLTLNVEHTLNSHTGSLSDFDVHGNLLVTCGFSQNRQGNITVDRLLMVYDIRMMRPVSPIDVMLEPFLLRFMPSMSPRVAVASNLGQLQFVDTVTLTEPNLSLYQISSTDMVLSLDVSSTAQAIAVGDSASTLHLFSPTQPATELLFNSYSRPTELADPVDMTGPPISITDEMAVYSAIALTFPLPDGVTLSSDWPRQFIKKVYRKTPPIDPEILNSMKMQGTIGYAPNPNTKRRNQVDYMIHFKNGANKNSQQSGGLSKDKLMTDDIHGNGILSNGSSSQTGGFVAIPKRYRKIEMKFTKLGAEDYELDQYNKTIFSGLEATLPNSYCNAMIQVLFFIEPLRKAVLSHLCTTEFCLCCELSFLFHMLSVAKSLPCHSGNFLRALRNAHEASALGLILPDQNTELRKKTNLISLIQNWNRFILHQVHCELLESKKRSNNKEVEKVSKPAPAAAADKTDFVFRDTDFPTIDLKSRLAKCREKPKVEESAEPDKSTAAATTSETSTDKPSSESPPTETISTTGLGTSTTGLATSTTGLATSTTSVSNEETEVSRLFGSKQLHINRCLRCKREMSKESSLLVCNLVYPEQAEEDSEITFCEMLAQSLCPEQTTPAWCEQCERFQPTLQSRRLKSLPQLLTVNCNLDNKQDKAFWQNQMDILVRKAMEKSPAEHVSTPTPPLHSNKPCRYGVNCTRPDCRFKHPGQPPPEAPPVRELTSSNHLYYTNSWLPQHITIELQDSGQVEICKLDKTSDIEEIAEHIKEENNPDKRLYDLSAVVCYVHEDKKNLVSIINVPASYHKNPSLPNSPQWYIFNDFCISQVTGQEAIWFSLDWKIPCVLYFTEHSLMQSSITTEFPPEPISWGVFSEDVSLAENNRGCRAITFTPLSADETPQPGEIVAMDAEFVTLNQEESEIRSGGKLSTVKPSHYSVARITCVRGQGPLEGTPFIDDYIATQEQVVDYLTKFSGIKPGDLDVSCSSKHLTTLKSTYLKLRFLIDNGVKFVGHGLSNDFRVINLMVPPEQIIDTVQLFYVPGQRMVSLRFLAWHYLGMKIQSQTHDSIEDAKSALELYKVYLKLQKEGSFKESLDELYEIGKSVQWKVPGAMEKINDFGLPYY</sequence>
<dbReference type="InterPro" id="IPR028889">
    <property type="entry name" value="USP"/>
</dbReference>
<dbReference type="InterPro" id="IPR036322">
    <property type="entry name" value="WD40_repeat_dom_sf"/>
</dbReference>
<comment type="subcellular location">
    <subcellularLocation>
        <location evidence="9">Cytoplasm</location>
        <location evidence="9">P-body</location>
    </subcellularLocation>
    <subcellularLocation>
        <location evidence="9">Nucleus</location>
    </subcellularLocation>
    <text evidence="9">Shuttles between nucleus and cytoplasm.</text>
</comment>
<dbReference type="GO" id="GO:0004535">
    <property type="term" value="F:poly(A)-specific ribonuclease activity"/>
    <property type="evidence" value="ECO:0007669"/>
    <property type="project" value="UniProtKB-UniRule"/>
</dbReference>
<dbReference type="EMBL" id="HBUF01357768">
    <property type="protein sequence ID" value="CAG6718677.1"/>
    <property type="molecule type" value="Transcribed_RNA"/>
</dbReference>
<dbReference type="InterPro" id="IPR050785">
    <property type="entry name" value="PAN2-PAN3_catalytic_subunit"/>
</dbReference>
<feature type="compositionally biased region" description="Low complexity" evidence="10">
    <location>
        <begin position="722"/>
        <end position="758"/>
    </location>
</feature>
<dbReference type="SUPFAM" id="SSF54001">
    <property type="entry name" value="Cysteine proteinases"/>
    <property type="match status" value="1"/>
</dbReference>
<dbReference type="InterPro" id="IPR038765">
    <property type="entry name" value="Papain-like_cys_pep_sf"/>
</dbReference>
<dbReference type="SUPFAM" id="SSF50978">
    <property type="entry name" value="WD40 repeat-like"/>
    <property type="match status" value="1"/>
</dbReference>
<feature type="binding site" evidence="9">
    <location>
        <position position="1220"/>
    </location>
    <ligand>
        <name>a divalent metal cation</name>
        <dbReference type="ChEBI" id="CHEBI:60240"/>
        <note>catalytic</note>
    </ligand>
</feature>
<dbReference type="GO" id="GO:0046872">
    <property type="term" value="F:metal ion binding"/>
    <property type="evidence" value="ECO:0007669"/>
    <property type="project" value="UniProtKB-KW"/>
</dbReference>
<dbReference type="PROSITE" id="PS50235">
    <property type="entry name" value="USP_3"/>
    <property type="match status" value="1"/>
</dbReference>
<dbReference type="CDD" id="cd02257">
    <property type="entry name" value="Peptidase_C19"/>
    <property type="match status" value="1"/>
</dbReference>
<organism evidence="12">
    <name type="scientific">Cacopsylla melanoneura</name>
    <dbReference type="NCBI Taxonomy" id="428564"/>
    <lineage>
        <taxon>Eukaryota</taxon>
        <taxon>Metazoa</taxon>
        <taxon>Ecdysozoa</taxon>
        <taxon>Arthropoda</taxon>
        <taxon>Hexapoda</taxon>
        <taxon>Insecta</taxon>
        <taxon>Pterygota</taxon>
        <taxon>Neoptera</taxon>
        <taxon>Paraneoptera</taxon>
        <taxon>Hemiptera</taxon>
        <taxon>Sternorrhyncha</taxon>
        <taxon>Psylloidea</taxon>
        <taxon>Psyllidae</taxon>
        <taxon>Psyllinae</taxon>
        <taxon>Cacopsylla</taxon>
    </lineage>
</organism>
<reference evidence="12" key="1">
    <citation type="submission" date="2021-05" db="EMBL/GenBank/DDBJ databases">
        <authorList>
            <person name="Alioto T."/>
            <person name="Alioto T."/>
            <person name="Gomez Garrido J."/>
        </authorList>
    </citation>
    <scope>NUCLEOTIDE SEQUENCE</scope>
</reference>
<name>A0A8D8VCB5_9HEMI</name>
<dbReference type="InterPro" id="IPR015943">
    <property type="entry name" value="WD40/YVTN_repeat-like_dom_sf"/>
</dbReference>
<dbReference type="Pfam" id="PF13423">
    <property type="entry name" value="UCH_1"/>
    <property type="match status" value="1"/>
</dbReference>
<keyword evidence="8 9" id="KW-0539">Nucleus</keyword>
<evidence type="ECO:0000256" key="1">
    <source>
        <dbReference type="ARBA" id="ARBA00001663"/>
    </source>
</evidence>
<dbReference type="GO" id="GO:0010606">
    <property type="term" value="P:positive regulation of cytoplasmic mRNA processing body assembly"/>
    <property type="evidence" value="ECO:0007669"/>
    <property type="project" value="UniProtKB-UniRule"/>
</dbReference>
<keyword evidence="2 9" id="KW-0963">Cytoplasm</keyword>
<feature type="binding site" evidence="9">
    <location>
        <position position="1113"/>
    </location>
    <ligand>
        <name>a divalent metal cation</name>
        <dbReference type="ChEBI" id="CHEBI:60240"/>
        <note>catalytic</note>
    </ligand>
</feature>
<dbReference type="InterPro" id="IPR013520">
    <property type="entry name" value="Ribonucl_H"/>
</dbReference>
<comment type="catalytic activity">
    <reaction evidence="1 9">
        <text>Exonucleolytic cleavage of poly(A) to 5'-AMP.</text>
        <dbReference type="EC" id="3.1.13.4"/>
    </reaction>
</comment>
<comment type="cofactor">
    <cofactor evidence="9">
        <name>a divalent metal cation</name>
        <dbReference type="ChEBI" id="CHEBI:60240"/>
    </cofactor>
    <text evidence="9">Binds 2 metal cations per subunit in the catalytic exonuclease domain.</text>
</comment>
<dbReference type="GO" id="GO:0031251">
    <property type="term" value="C:PAN complex"/>
    <property type="evidence" value="ECO:0007669"/>
    <property type="project" value="UniProtKB-UniRule"/>
</dbReference>
<evidence type="ECO:0000256" key="5">
    <source>
        <dbReference type="ARBA" id="ARBA00022723"/>
    </source>
</evidence>
<dbReference type="EC" id="3.1.13.4" evidence="9"/>
<dbReference type="Pfam" id="PF00929">
    <property type="entry name" value="RNase_T"/>
    <property type="match status" value="1"/>
</dbReference>
<feature type="region of interest" description="Linker" evidence="9">
    <location>
        <begin position="363"/>
        <end position="499"/>
    </location>
</feature>
<dbReference type="GO" id="GO:0005634">
    <property type="term" value="C:nucleus"/>
    <property type="evidence" value="ECO:0007669"/>
    <property type="project" value="UniProtKB-SubCell"/>
</dbReference>
<feature type="compositionally biased region" description="Basic and acidic residues" evidence="10">
    <location>
        <begin position="690"/>
        <end position="705"/>
    </location>
</feature>
<comment type="domain">
    <text evidence="9">Contains a pseudo-UCH domain. This ubiquitin C-terminal hydrolase (UCH)-like or ubiquitin specific protease (USP)-like domain is predicted to be catalytically inactive because it lacks the active site catalytic triad characteristic of thiol proteases, with residues at the equivalent structural positions that are incompatible with catalysis, and it cannot bind ubiquitin. It functions as a structural scaffold for intra- and intermolecular interactions in the complex.</text>
</comment>
<dbReference type="InterPro" id="IPR048841">
    <property type="entry name" value="PAN2_N"/>
</dbReference>
<feature type="compositionally biased region" description="Low complexity" evidence="10">
    <location>
        <begin position="706"/>
        <end position="715"/>
    </location>
</feature>
<keyword evidence="5 9" id="KW-0479">Metal-binding</keyword>